<keyword evidence="3" id="KW-1185">Reference proteome</keyword>
<name>A0A835IUZ6_9MAGN</name>
<evidence type="ECO:0000313" key="2">
    <source>
        <dbReference type="EMBL" id="KAF9624169.1"/>
    </source>
</evidence>
<organism evidence="2 3">
    <name type="scientific">Coptis chinensis</name>
    <dbReference type="NCBI Taxonomy" id="261450"/>
    <lineage>
        <taxon>Eukaryota</taxon>
        <taxon>Viridiplantae</taxon>
        <taxon>Streptophyta</taxon>
        <taxon>Embryophyta</taxon>
        <taxon>Tracheophyta</taxon>
        <taxon>Spermatophyta</taxon>
        <taxon>Magnoliopsida</taxon>
        <taxon>Ranunculales</taxon>
        <taxon>Ranunculaceae</taxon>
        <taxon>Coptidoideae</taxon>
        <taxon>Coptis</taxon>
    </lineage>
</organism>
<reference evidence="2 3" key="1">
    <citation type="submission" date="2020-10" db="EMBL/GenBank/DDBJ databases">
        <title>The Coptis chinensis genome and diversification of protoberbering-type alkaloids.</title>
        <authorList>
            <person name="Wang B."/>
            <person name="Shu S."/>
            <person name="Song C."/>
            <person name="Liu Y."/>
        </authorList>
    </citation>
    <scope>NUCLEOTIDE SEQUENCE [LARGE SCALE GENOMIC DNA]</scope>
    <source>
        <strain evidence="2">HL-2020</strain>
        <tissue evidence="2">Leaf</tissue>
    </source>
</reference>
<dbReference type="Proteomes" id="UP000631114">
    <property type="component" value="Unassembled WGS sequence"/>
</dbReference>
<dbReference type="PANTHER" id="PTHR15827:SF2">
    <property type="entry name" value="CYCLIN-DEPENDENT KINASE 2-INTERACTING PROTEIN"/>
    <property type="match status" value="1"/>
</dbReference>
<comment type="caution">
    <text evidence="2">The sequence shown here is derived from an EMBL/GenBank/DDBJ whole genome shotgun (WGS) entry which is preliminary data.</text>
</comment>
<proteinExistence type="predicted"/>
<sequence>MQPQNSNSSRLWRPAAQRNLKNQWLKLVSHKQKWVSASSNGRSHATSLVNSYLSIRYLPLMELGVLSDMRNIKEMASFKLAQQQETYTKKLISSYKDMVAVVAHMISDSRSMRCFMKGPIGSPLMQYSSHSEDNRNDLGDGGGIPVFTFWSVPYHEKLAQEFVKMFASELLLKRLLVVELFSITGEKQKTEKISWADELYQGEFEDLISSGLYCEETCQPLPPRIYDQESDFPVTVRSNNRPDHEVLQVYLTTWLVEVNIETHRVEETLTTVGEEMHILVTKSLISTFEEAIVVDINESINSSIDYEKLVNQSPDFSELVGYSGVDPTSKKALDESVKIMINSLYEFLKGERRTDGEELSYMGLIEDIHKYVGDDVPINGVNCICKGFLTTIYNDVGVLKMWDTIKAERDQKFHLFVTMVTPDMMQPTEVPKPKLYSKPNAKQYKNPSIVFVSKSKLVSTQSPSTPTKHPIINFEVRRSPRFSSPVIQLSPINQAFPPPTKSKSKLVSTQSPSTPTKHPILNFEVRRSPRFSSPINQASPNEPIIPISLITENTNQGEDGYEEIKQTAEDIVNEFAELFETGKAFVDAIQSDVSEDTV</sequence>
<dbReference type="AlphaFoldDB" id="A0A835IUZ6"/>
<dbReference type="OrthoDB" id="1913984at2759"/>
<protein>
    <submittedName>
        <fullName evidence="2">Uncharacterized protein</fullName>
    </submittedName>
</protein>
<feature type="compositionally biased region" description="Polar residues" evidence="1">
    <location>
        <begin position="505"/>
        <end position="516"/>
    </location>
</feature>
<feature type="region of interest" description="Disordered" evidence="1">
    <location>
        <begin position="493"/>
        <end position="519"/>
    </location>
</feature>
<evidence type="ECO:0000313" key="3">
    <source>
        <dbReference type="Proteomes" id="UP000631114"/>
    </source>
</evidence>
<gene>
    <name evidence="2" type="ORF">IFM89_008107</name>
</gene>
<evidence type="ECO:0000256" key="1">
    <source>
        <dbReference type="SAM" id="MobiDB-lite"/>
    </source>
</evidence>
<dbReference type="EMBL" id="JADFTS010000001">
    <property type="protein sequence ID" value="KAF9624169.1"/>
    <property type="molecule type" value="Genomic_DNA"/>
</dbReference>
<accession>A0A835IUZ6</accession>
<dbReference type="PANTHER" id="PTHR15827">
    <property type="entry name" value="CYCLIN-DEPENDENT KINASE 2-INTERACTING PROTEIN"/>
    <property type="match status" value="1"/>
</dbReference>